<dbReference type="EMBL" id="LJCR01000801">
    <property type="protein sequence ID" value="KPV51723.1"/>
    <property type="molecule type" value="Genomic_DNA"/>
</dbReference>
<dbReference type="Pfam" id="PF00067">
    <property type="entry name" value="p450"/>
    <property type="match status" value="1"/>
</dbReference>
<dbReference type="AlphaFoldDB" id="A0A0P9DNM4"/>
<dbReference type="PROSITE" id="PS00086">
    <property type="entry name" value="CYTOCHROME_P450"/>
    <property type="match status" value="1"/>
</dbReference>
<dbReference type="InterPro" id="IPR017972">
    <property type="entry name" value="Cyt_P450_CS"/>
</dbReference>
<proteinExistence type="inferred from homology"/>
<dbReference type="InterPro" id="IPR002397">
    <property type="entry name" value="Cyt_P450_B"/>
</dbReference>
<dbReference type="Proteomes" id="UP000050509">
    <property type="component" value="Unassembled WGS sequence"/>
</dbReference>
<dbReference type="CDD" id="cd00302">
    <property type="entry name" value="cytochrome_P450"/>
    <property type="match status" value="1"/>
</dbReference>
<sequence length="392" mass="43344">MNHEIFARRKTVRAAEGPGPAVERDASGTWHVRDYALARAILRGDSTRQAGFKAELVAQVDTIQNQPILFLEGPAHHQQRRQTARFFTPRAVGSNYRALMEHLSDELIGKLRQHGRADLSELSMTLAVRVAAEVVGLTNSRLPGMDRRLDAFFASAPGQTSRLRMILDTVRNQSVMFAFFMLDVKPAIQARRSAPREDVISHRIGQGYSEPEILTECVTYGAAGMATTREFICAAAWHMLEQPALRQRYLAAGEDERYAILHEILRAEPVVGNLKRRATADIPLEQAGVTIPQGALINLHIAAINADEELVGEHAEHVCPGRALAADNASPAVMSFGDGAHRCPGAYVAIQESDIFLQRLLAIETLRMERAPTLTWNELVTGYELRDFAVVV</sequence>
<dbReference type="PANTHER" id="PTHR46696">
    <property type="entry name" value="P450, PUTATIVE (EUROFUNG)-RELATED"/>
    <property type="match status" value="1"/>
</dbReference>
<dbReference type="PANTHER" id="PTHR46696:SF1">
    <property type="entry name" value="CYTOCHROME P450 YJIB-RELATED"/>
    <property type="match status" value="1"/>
</dbReference>
<keyword evidence="2" id="KW-0349">Heme</keyword>
<dbReference type="GO" id="GO:0016705">
    <property type="term" value="F:oxidoreductase activity, acting on paired donors, with incorporation or reduction of molecular oxygen"/>
    <property type="evidence" value="ECO:0007669"/>
    <property type="project" value="InterPro"/>
</dbReference>
<dbReference type="GO" id="GO:0004497">
    <property type="term" value="F:monooxygenase activity"/>
    <property type="evidence" value="ECO:0007669"/>
    <property type="project" value="UniProtKB-KW"/>
</dbReference>
<dbReference type="InterPro" id="IPR001128">
    <property type="entry name" value="Cyt_P450"/>
</dbReference>
<name>A0A0P9DNM4_9CHLR</name>
<evidence type="ECO:0000256" key="2">
    <source>
        <dbReference type="RuleBase" id="RU000461"/>
    </source>
</evidence>
<evidence type="ECO:0000256" key="1">
    <source>
        <dbReference type="ARBA" id="ARBA00010617"/>
    </source>
</evidence>
<dbReference type="SUPFAM" id="SSF48264">
    <property type="entry name" value="Cytochrome P450"/>
    <property type="match status" value="1"/>
</dbReference>
<accession>A0A0P9DNM4</accession>
<keyword evidence="4" id="KW-1185">Reference proteome</keyword>
<dbReference type="InterPro" id="IPR036396">
    <property type="entry name" value="Cyt_P450_sf"/>
</dbReference>
<comment type="caution">
    <text evidence="3">The sequence shown here is derived from an EMBL/GenBank/DDBJ whole genome shotgun (WGS) entry which is preliminary data.</text>
</comment>
<dbReference type="Gene3D" id="1.10.630.10">
    <property type="entry name" value="Cytochrome P450"/>
    <property type="match status" value="1"/>
</dbReference>
<dbReference type="GO" id="GO:0020037">
    <property type="term" value="F:heme binding"/>
    <property type="evidence" value="ECO:0007669"/>
    <property type="project" value="InterPro"/>
</dbReference>
<organism evidence="3 4">
    <name type="scientific">Kouleothrix aurantiaca</name>
    <dbReference type="NCBI Taxonomy" id="186479"/>
    <lineage>
        <taxon>Bacteria</taxon>
        <taxon>Bacillati</taxon>
        <taxon>Chloroflexota</taxon>
        <taxon>Chloroflexia</taxon>
        <taxon>Chloroflexales</taxon>
        <taxon>Roseiflexineae</taxon>
        <taxon>Roseiflexaceae</taxon>
        <taxon>Kouleothrix</taxon>
    </lineage>
</organism>
<keyword evidence="2" id="KW-0479">Metal-binding</keyword>
<keyword evidence="2" id="KW-0503">Monooxygenase</keyword>
<keyword evidence="2" id="KW-0408">Iron</keyword>
<dbReference type="GO" id="GO:0005506">
    <property type="term" value="F:iron ion binding"/>
    <property type="evidence" value="ECO:0007669"/>
    <property type="project" value="InterPro"/>
</dbReference>
<gene>
    <name evidence="3" type="ORF">SE17_19595</name>
</gene>
<protein>
    <submittedName>
        <fullName evidence="3">Cytochrome</fullName>
    </submittedName>
</protein>
<comment type="similarity">
    <text evidence="1 2">Belongs to the cytochrome P450 family.</text>
</comment>
<reference evidence="3 4" key="1">
    <citation type="submission" date="2015-09" db="EMBL/GenBank/DDBJ databases">
        <title>Draft genome sequence of Kouleothrix aurantiaca JCM 19913.</title>
        <authorList>
            <person name="Hemp J."/>
        </authorList>
    </citation>
    <scope>NUCLEOTIDE SEQUENCE [LARGE SCALE GENOMIC DNA]</scope>
    <source>
        <strain evidence="3 4">COM-B</strain>
    </source>
</reference>
<keyword evidence="2" id="KW-0560">Oxidoreductase</keyword>
<evidence type="ECO:0000313" key="3">
    <source>
        <dbReference type="EMBL" id="KPV51723.1"/>
    </source>
</evidence>
<evidence type="ECO:0000313" key="4">
    <source>
        <dbReference type="Proteomes" id="UP000050509"/>
    </source>
</evidence>
<dbReference type="PRINTS" id="PR00359">
    <property type="entry name" value="BP450"/>
</dbReference>